<name>A0A9Q9FHR3_9FIRM</name>
<evidence type="ECO:0000313" key="2">
    <source>
        <dbReference type="Proteomes" id="UP001058072"/>
    </source>
</evidence>
<dbReference type="InterPro" id="IPR024523">
    <property type="entry name" value="DUF3793"/>
</dbReference>
<organism evidence="1 2">
    <name type="scientific">Turicibacter bilis</name>
    <dbReference type="NCBI Taxonomy" id="2735723"/>
    <lineage>
        <taxon>Bacteria</taxon>
        <taxon>Bacillati</taxon>
        <taxon>Bacillota</taxon>
        <taxon>Erysipelotrichia</taxon>
        <taxon>Erysipelotrichales</taxon>
        <taxon>Turicibacteraceae</taxon>
        <taxon>Turicibacter</taxon>
    </lineage>
</organism>
<gene>
    <name evidence="1" type="ORF">J0J70_07440</name>
</gene>
<evidence type="ECO:0000313" key="1">
    <source>
        <dbReference type="EMBL" id="UUF07469.1"/>
    </source>
</evidence>
<reference evidence="1" key="1">
    <citation type="submission" date="2021-03" db="EMBL/GenBank/DDBJ databases">
        <title>Comparative Genomics and Metabolomics in the genus Turicibacter.</title>
        <authorList>
            <person name="Maki J."/>
            <person name="Looft T."/>
        </authorList>
    </citation>
    <scope>NUCLEOTIDE SEQUENCE</scope>
    <source>
        <strain evidence="1">ISU324</strain>
    </source>
</reference>
<proteinExistence type="predicted"/>
<dbReference type="Proteomes" id="UP001058072">
    <property type="component" value="Chromosome"/>
</dbReference>
<dbReference type="Pfam" id="PF12672">
    <property type="entry name" value="DUF3793"/>
    <property type="match status" value="1"/>
</dbReference>
<dbReference type="AlphaFoldDB" id="A0A9Q9FHR3"/>
<accession>A0A9Q9FHR3</accession>
<protein>
    <submittedName>
        <fullName evidence="1">DUF3793 family protein</fullName>
    </submittedName>
</protein>
<dbReference type="EMBL" id="CP071250">
    <property type="protein sequence ID" value="UUF07469.1"/>
    <property type="molecule type" value="Genomic_DNA"/>
</dbReference>
<sequence length="184" mass="21685">MIEFIINYCAPTLAHIKVANLFSYPLTSLETLKEELRAVNEQMNPSGIYATLLKIGKKRALIYVYQQQALEIELRKLKVKQFLRSIGYQSFKLKDCLSLLKKRLMISEEFPHEIGFFLGYPYDDVIGFIEHEGKDYAYKGYWKVYANVEEMKNLFQKYADCKQYYLKQYKEGISLQCLCHTIID</sequence>
<dbReference type="RefSeq" id="WP_212724262.1">
    <property type="nucleotide sequence ID" value="NZ_CP071250.1"/>
</dbReference>